<accession>A0A4R0RXW3</accession>
<dbReference type="Pfam" id="PF23085">
    <property type="entry name" value="RRM_PARP14_3"/>
    <property type="match status" value="1"/>
</dbReference>
<dbReference type="SUPFAM" id="SSF54928">
    <property type="entry name" value="RNA-binding domain, RBD"/>
    <property type="match status" value="3"/>
</dbReference>
<keyword evidence="4 9" id="KW-0694">RNA-binding</keyword>
<feature type="compositionally biased region" description="Polar residues" evidence="10">
    <location>
        <begin position="566"/>
        <end position="580"/>
    </location>
</feature>
<keyword evidence="5" id="KW-0508">mRNA splicing</keyword>
<dbReference type="SMART" id="SM00386">
    <property type="entry name" value="HAT"/>
    <property type="match status" value="4"/>
</dbReference>
<dbReference type="InterPro" id="IPR000504">
    <property type="entry name" value="RRM_dom"/>
</dbReference>
<reference evidence="12 13" key="1">
    <citation type="submission" date="2018-11" db="EMBL/GenBank/DDBJ databases">
        <title>Genome assembly of Steccherinum ochraceum LE-BIN_3174, the white-rot fungus of the Steccherinaceae family (The Residual Polyporoid clade, Polyporales, Basidiomycota).</title>
        <authorList>
            <person name="Fedorova T.V."/>
            <person name="Glazunova O.A."/>
            <person name="Landesman E.O."/>
            <person name="Moiseenko K.V."/>
            <person name="Psurtseva N.V."/>
            <person name="Savinova O.S."/>
            <person name="Shakhova N.V."/>
            <person name="Tyazhelova T.V."/>
            <person name="Vasina D.V."/>
        </authorList>
    </citation>
    <scope>NUCLEOTIDE SEQUENCE [LARGE SCALE GENOMIC DNA]</scope>
    <source>
        <strain evidence="12 13">LE-BIN_3174</strain>
    </source>
</reference>
<evidence type="ECO:0000256" key="3">
    <source>
        <dbReference type="ARBA" id="ARBA00022737"/>
    </source>
</evidence>
<keyword evidence="6" id="KW-0539">Nucleus</keyword>
<dbReference type="STRING" id="92696.A0A4R0RXW3"/>
<dbReference type="SUPFAM" id="SSF48452">
    <property type="entry name" value="TPR-like"/>
    <property type="match status" value="1"/>
</dbReference>
<dbReference type="GO" id="GO:0006397">
    <property type="term" value="P:mRNA processing"/>
    <property type="evidence" value="ECO:0007669"/>
    <property type="project" value="UniProtKB-KW"/>
</dbReference>
<gene>
    <name evidence="12" type="primary">PRP24_2</name>
    <name evidence="12" type="ORF">EIP91_009081</name>
</gene>
<dbReference type="PROSITE" id="PS50102">
    <property type="entry name" value="RRM"/>
    <property type="match status" value="3"/>
</dbReference>
<evidence type="ECO:0000313" key="13">
    <source>
        <dbReference type="Proteomes" id="UP000292702"/>
    </source>
</evidence>
<dbReference type="Gene3D" id="3.30.70.330">
    <property type="match status" value="4"/>
</dbReference>
<dbReference type="Gene3D" id="1.25.40.10">
    <property type="entry name" value="Tetratricopeptide repeat domain"/>
    <property type="match status" value="2"/>
</dbReference>
<feature type="compositionally biased region" description="Basic and acidic residues" evidence="10">
    <location>
        <begin position="584"/>
        <end position="608"/>
    </location>
</feature>
<dbReference type="SMART" id="SM00360">
    <property type="entry name" value="RRM"/>
    <property type="match status" value="4"/>
</dbReference>
<evidence type="ECO:0000256" key="4">
    <source>
        <dbReference type="ARBA" id="ARBA00022884"/>
    </source>
</evidence>
<dbReference type="GO" id="GO:0003723">
    <property type="term" value="F:RNA binding"/>
    <property type="evidence" value="ECO:0007669"/>
    <property type="project" value="UniProtKB-UniRule"/>
</dbReference>
<dbReference type="EMBL" id="RWJN01000051">
    <property type="protein sequence ID" value="TCD69018.1"/>
    <property type="molecule type" value="Genomic_DNA"/>
</dbReference>
<comment type="caution">
    <text evidence="12">The sequence shown here is derived from an EMBL/GenBank/DDBJ whole genome shotgun (WGS) entry which is preliminary data.</text>
</comment>
<feature type="domain" description="RRM" evidence="11">
    <location>
        <begin position="616"/>
        <end position="689"/>
    </location>
</feature>
<feature type="domain" description="RRM" evidence="11">
    <location>
        <begin position="690"/>
        <end position="766"/>
    </location>
</feature>
<keyword evidence="3" id="KW-0677">Repeat</keyword>
<comment type="subcellular location">
    <subcellularLocation>
        <location evidence="1">Nucleus</location>
    </subcellularLocation>
</comment>
<evidence type="ECO:0000259" key="11">
    <source>
        <dbReference type="PROSITE" id="PS50102"/>
    </source>
</evidence>
<dbReference type="CDD" id="cd00590">
    <property type="entry name" value="RRM_SF"/>
    <property type="match status" value="1"/>
</dbReference>
<organism evidence="12 13">
    <name type="scientific">Steccherinum ochraceum</name>
    <dbReference type="NCBI Taxonomy" id="92696"/>
    <lineage>
        <taxon>Eukaryota</taxon>
        <taxon>Fungi</taxon>
        <taxon>Dikarya</taxon>
        <taxon>Basidiomycota</taxon>
        <taxon>Agaricomycotina</taxon>
        <taxon>Agaricomycetes</taxon>
        <taxon>Polyporales</taxon>
        <taxon>Steccherinaceae</taxon>
        <taxon>Steccherinum</taxon>
    </lineage>
</organism>
<dbReference type="AlphaFoldDB" id="A0A4R0RXW3"/>
<keyword evidence="13" id="KW-1185">Reference proteome</keyword>
<feature type="region of interest" description="Disordered" evidence="10">
    <location>
        <begin position="970"/>
        <end position="1021"/>
    </location>
</feature>
<comment type="function">
    <text evidence="7">Functions as a recycling factor of the spliceosome, a machinery that forms on each precursor-messenger RNA (pre-mRNA) and catalyzes the removal of introns. Chaperones the re-annealing of U4 and U6 snRNAs (small nuclear RNAs) released from previous rounds of splicing, an initial step in reforming the U4/U6-U5 tri-snRNP (small nuclear ribonucleoprotein) that can reassemble into another spliceosome complex; this step involves binding U6 and facilitating the unwinding of the U6 internal stem loop, followed by base-pairing of U6 to U4.</text>
</comment>
<dbReference type="InterPro" id="IPR011990">
    <property type="entry name" value="TPR-like_helical_dom_sf"/>
</dbReference>
<dbReference type="InterPro" id="IPR034397">
    <property type="entry name" value="Prp24_RRM1"/>
</dbReference>
<sequence>MDEAEALDALANALTNLGDNPFDLSLHAEHIRIAQATGMQDQVEAALEMLTSYWAAGDYAWIPLVTSRAASEELEGLEQLQEIQSLFEKAERDYLSVNLLQKHLEFLVDRHTRLGEAGMKPQDPSQPFSTSWTRQAIANAVTKGEGHVTESHRLWDIRRDWELELLMEAPGDVKAQLVSEVDTMLLKRLQQPHSNHDETLSTYSTFTTTYKPPDEYEAILVHASKSKSQAVKAYERRERQERSLAQAGFSLEAYAYYISGERRSKTPDAFILGALYERAVAEADKRRFANEANAEEALRTFWLGYMDFLRVNDADVEVQLQVFERATRSIPGSGEFWARYMRFLERMELDLSSIEAVYESAMKFTPLQKDVDQLVPVILARASYEKRQADSHAEIEADERYLPAMQILFDGMRMVRKASKAGDARLRLEKFFSQVCFNLSNLPENAVDEWKDAAKHYKNSYLVWTSYTDALIRTQHYDQARSVFKDVSLKNIDWPEAIWDAWLSFEQVYGTAVQMDECLDRIERARGQVNAKRIKEEKAAYEAMQVIAEAEQQAAVSAVASSASMTQSVPMEVDTSSSSALEGGAKRKAEDDIEPEAKKPKTEQKPLPLKRDRENCTVFVADLPTATSEDDLRALFKDCGSVREIKITALHNSTVATVEFAERDSVPAALTKDKKRVHDQEIAVHLGWKSTLYVTNFPEKADDTFIRDLFGKYGVIFDVRWPSKKFKSTRRFCYVQYTAPSAANSALVLHGFQLDGHSLSVLISNPERKKERTDADANDRELYVAGLSKFVTQQELSKLFSTYGPVKDIRMILDDRGQSKGYAFVEFEQANDAVSALAANNYELKNRRIAVTLADTRNKAKNPASRQVEARNKSVRVKNLPPNTQEGLLQQALEKIAPVQRVEVFAEKREAVAELENAAEVGKLLLHTEPVVFNGHTLRFSEESLERAAASRATGQPSATGGLFVPRTAASRPRAGLGSKKSGAVVNPVTASASTSTSAAPTSSSAGPKKGQDDFRKMLGA</sequence>
<dbReference type="CDD" id="cd12296">
    <property type="entry name" value="RRM1_Prp24"/>
    <property type="match status" value="1"/>
</dbReference>
<dbReference type="Proteomes" id="UP000292702">
    <property type="component" value="Unassembled WGS sequence"/>
</dbReference>
<evidence type="ECO:0000256" key="10">
    <source>
        <dbReference type="SAM" id="MobiDB-lite"/>
    </source>
</evidence>
<dbReference type="InterPro" id="IPR003107">
    <property type="entry name" value="HAT"/>
</dbReference>
<evidence type="ECO:0000313" key="12">
    <source>
        <dbReference type="EMBL" id="TCD69018.1"/>
    </source>
</evidence>
<evidence type="ECO:0000256" key="2">
    <source>
        <dbReference type="ARBA" id="ARBA00022664"/>
    </source>
</evidence>
<evidence type="ECO:0000256" key="9">
    <source>
        <dbReference type="PROSITE-ProRule" id="PRU00176"/>
    </source>
</evidence>
<evidence type="ECO:0000256" key="8">
    <source>
        <dbReference type="ARBA" id="ARBA00093627"/>
    </source>
</evidence>
<feature type="region of interest" description="Disordered" evidence="10">
    <location>
        <begin position="566"/>
        <end position="608"/>
    </location>
</feature>
<evidence type="ECO:0000256" key="7">
    <source>
        <dbReference type="ARBA" id="ARBA00093374"/>
    </source>
</evidence>
<evidence type="ECO:0000256" key="6">
    <source>
        <dbReference type="ARBA" id="ARBA00023242"/>
    </source>
</evidence>
<feature type="domain" description="RRM" evidence="11">
    <location>
        <begin position="780"/>
        <end position="856"/>
    </location>
</feature>
<protein>
    <recommendedName>
        <fullName evidence="8">U4/U6 snRNA-associated-splicing factor PRP24</fullName>
    </recommendedName>
</protein>
<dbReference type="GO" id="GO:0008380">
    <property type="term" value="P:RNA splicing"/>
    <property type="evidence" value="ECO:0007669"/>
    <property type="project" value="UniProtKB-KW"/>
</dbReference>
<dbReference type="Pfam" id="PF00076">
    <property type="entry name" value="RRM_1"/>
    <property type="match status" value="3"/>
</dbReference>
<dbReference type="InterPro" id="IPR035979">
    <property type="entry name" value="RBD_domain_sf"/>
</dbReference>
<dbReference type="FunFam" id="3.30.70.330:FF:000365">
    <property type="entry name" value="U4/U6 snRNA-associated-splicing factor PRP24"/>
    <property type="match status" value="1"/>
</dbReference>
<name>A0A4R0RXW3_9APHY</name>
<feature type="compositionally biased region" description="Low complexity" evidence="10">
    <location>
        <begin position="990"/>
        <end position="1006"/>
    </location>
</feature>
<proteinExistence type="predicted"/>
<dbReference type="PANTHER" id="PTHR24012">
    <property type="entry name" value="RNA BINDING PROTEIN"/>
    <property type="match status" value="1"/>
</dbReference>
<dbReference type="OrthoDB" id="360390at2759"/>
<keyword evidence="2" id="KW-0507">mRNA processing</keyword>
<dbReference type="InterPro" id="IPR012677">
    <property type="entry name" value="Nucleotide-bd_a/b_plait_sf"/>
</dbReference>
<feature type="compositionally biased region" description="Basic and acidic residues" evidence="10">
    <location>
        <begin position="1010"/>
        <end position="1021"/>
    </location>
</feature>
<evidence type="ECO:0000256" key="1">
    <source>
        <dbReference type="ARBA" id="ARBA00004123"/>
    </source>
</evidence>
<evidence type="ECO:0000256" key="5">
    <source>
        <dbReference type="ARBA" id="ARBA00023187"/>
    </source>
</evidence>
<dbReference type="GO" id="GO:0005688">
    <property type="term" value="C:U6 snRNP"/>
    <property type="evidence" value="ECO:0007669"/>
    <property type="project" value="UniProtKB-ARBA"/>
</dbReference>